<evidence type="ECO:0000256" key="1">
    <source>
        <dbReference type="ARBA" id="ARBA00023015"/>
    </source>
</evidence>
<dbReference type="SMART" id="SM00347">
    <property type="entry name" value="HTH_MARR"/>
    <property type="match status" value="1"/>
</dbReference>
<keyword evidence="1" id="KW-0805">Transcription regulation</keyword>
<dbReference type="SUPFAM" id="SSF46785">
    <property type="entry name" value="Winged helix' DNA-binding domain"/>
    <property type="match status" value="1"/>
</dbReference>
<evidence type="ECO:0000256" key="3">
    <source>
        <dbReference type="ARBA" id="ARBA00023163"/>
    </source>
</evidence>
<dbReference type="PROSITE" id="PS50995">
    <property type="entry name" value="HTH_MARR_2"/>
    <property type="match status" value="1"/>
</dbReference>
<keyword evidence="2" id="KW-0238">DNA-binding</keyword>
<dbReference type="Proteomes" id="UP000283442">
    <property type="component" value="Unassembled WGS sequence"/>
</dbReference>
<dbReference type="AlphaFoldDB" id="A0A356ULZ7"/>
<keyword evidence="3" id="KW-0804">Transcription</keyword>
<reference evidence="4 5" key="1">
    <citation type="submission" date="2018-08" db="EMBL/GenBank/DDBJ databases">
        <title>A genome reference for cultivated species of the human gut microbiota.</title>
        <authorList>
            <person name="Zou Y."/>
            <person name="Xue W."/>
            <person name="Luo G."/>
        </authorList>
    </citation>
    <scope>NUCLEOTIDE SEQUENCE [LARGE SCALE GENOMIC DNA]</scope>
    <source>
        <strain evidence="4 5">AM25-21AC</strain>
    </source>
</reference>
<evidence type="ECO:0000313" key="5">
    <source>
        <dbReference type="Proteomes" id="UP000283442"/>
    </source>
</evidence>
<proteinExistence type="predicted"/>
<name>A0A356ULZ7_9FIRM</name>
<dbReference type="RefSeq" id="WP_118175642.1">
    <property type="nucleotide sequence ID" value="NZ_CAJJOD010000002.1"/>
</dbReference>
<dbReference type="Gene3D" id="1.10.10.10">
    <property type="entry name" value="Winged helix-like DNA-binding domain superfamily/Winged helix DNA-binding domain"/>
    <property type="match status" value="1"/>
</dbReference>
<dbReference type="PRINTS" id="PR00598">
    <property type="entry name" value="HTHMARR"/>
</dbReference>
<accession>A0A356ULZ7</accession>
<gene>
    <name evidence="4" type="ORF">DW674_04805</name>
</gene>
<dbReference type="Pfam" id="PF01047">
    <property type="entry name" value="MarR"/>
    <property type="match status" value="1"/>
</dbReference>
<sequence>MDEYINIGRWFSVLHRRSQIFVVEACEKLHLTYSEYVMLLRIYDHEGARQDELATMLYLDKAVVTRTMTMLEKKGLVYREQDARDKRAKHVYLTEYGKEQHAYLRNVIQRWVDYLVADMAPADVETIVKGFDHLVDRACRADIRKLARDIPEDQPLGPAKGDDHAE</sequence>
<comment type="caution">
    <text evidence="4">The sequence shown here is derived from an EMBL/GenBank/DDBJ whole genome shotgun (WGS) entry which is preliminary data.</text>
</comment>
<dbReference type="GO" id="GO:0003700">
    <property type="term" value="F:DNA-binding transcription factor activity"/>
    <property type="evidence" value="ECO:0007669"/>
    <property type="project" value="InterPro"/>
</dbReference>
<evidence type="ECO:0000256" key="2">
    <source>
        <dbReference type="ARBA" id="ARBA00023125"/>
    </source>
</evidence>
<dbReference type="PANTHER" id="PTHR42756">
    <property type="entry name" value="TRANSCRIPTIONAL REGULATOR, MARR"/>
    <property type="match status" value="1"/>
</dbReference>
<dbReference type="InterPro" id="IPR036390">
    <property type="entry name" value="WH_DNA-bd_sf"/>
</dbReference>
<protein>
    <submittedName>
        <fullName evidence="4">MarR family transcriptional regulator</fullName>
    </submittedName>
</protein>
<evidence type="ECO:0000313" key="4">
    <source>
        <dbReference type="EMBL" id="RHF52000.1"/>
    </source>
</evidence>
<dbReference type="InterPro" id="IPR036388">
    <property type="entry name" value="WH-like_DNA-bd_sf"/>
</dbReference>
<dbReference type="GO" id="GO:0003677">
    <property type="term" value="F:DNA binding"/>
    <property type="evidence" value="ECO:0007669"/>
    <property type="project" value="UniProtKB-KW"/>
</dbReference>
<organism evidence="4 5">
    <name type="scientific">Mitsuokella multacida</name>
    <dbReference type="NCBI Taxonomy" id="52226"/>
    <lineage>
        <taxon>Bacteria</taxon>
        <taxon>Bacillati</taxon>
        <taxon>Bacillota</taxon>
        <taxon>Negativicutes</taxon>
        <taxon>Selenomonadales</taxon>
        <taxon>Selenomonadaceae</taxon>
        <taxon>Mitsuokella</taxon>
    </lineage>
</organism>
<dbReference type="InterPro" id="IPR000835">
    <property type="entry name" value="HTH_MarR-typ"/>
</dbReference>
<dbReference type="EMBL" id="QRHE01000004">
    <property type="protein sequence ID" value="RHF52000.1"/>
    <property type="molecule type" value="Genomic_DNA"/>
</dbReference>
<dbReference type="OrthoDB" id="6462103at2"/>
<dbReference type="PANTHER" id="PTHR42756:SF1">
    <property type="entry name" value="TRANSCRIPTIONAL REPRESSOR OF EMRAB OPERON"/>
    <property type="match status" value="1"/>
</dbReference>